<gene>
    <name evidence="2" type="ORF">NVS88_19810</name>
</gene>
<dbReference type="Gene3D" id="3.30.70.100">
    <property type="match status" value="1"/>
</dbReference>
<keyword evidence="2" id="KW-0503">Monooxygenase</keyword>
<keyword evidence="2" id="KW-0560">Oxidoreductase</keyword>
<dbReference type="EMBL" id="JANRHA010000017">
    <property type="protein sequence ID" value="MDG3016803.1"/>
    <property type="molecule type" value="Genomic_DNA"/>
</dbReference>
<proteinExistence type="predicted"/>
<organism evidence="2 3">
    <name type="scientific">Speluncibacter jeojiensis</name>
    <dbReference type="NCBI Taxonomy" id="2710754"/>
    <lineage>
        <taxon>Bacteria</taxon>
        <taxon>Bacillati</taxon>
        <taxon>Actinomycetota</taxon>
        <taxon>Actinomycetes</taxon>
        <taxon>Mycobacteriales</taxon>
        <taxon>Speluncibacteraceae</taxon>
        <taxon>Speluncibacter</taxon>
    </lineage>
</organism>
<keyword evidence="3" id="KW-1185">Reference proteome</keyword>
<reference evidence="2" key="1">
    <citation type="submission" date="2022-08" db="EMBL/GenBank/DDBJ databases">
        <title>Genome analysis of Corynebacteriales strain.</title>
        <authorList>
            <person name="Lee S.D."/>
        </authorList>
    </citation>
    <scope>NUCLEOTIDE SEQUENCE</scope>
    <source>
        <strain evidence="2">D3-21</strain>
    </source>
</reference>
<dbReference type="InterPro" id="IPR050744">
    <property type="entry name" value="AI-2_Isomerase_LsrG"/>
</dbReference>
<dbReference type="GO" id="GO:0004497">
    <property type="term" value="F:monooxygenase activity"/>
    <property type="evidence" value="ECO:0007669"/>
    <property type="project" value="UniProtKB-KW"/>
</dbReference>
<dbReference type="RefSeq" id="WP_277830716.1">
    <property type="nucleotide sequence ID" value="NZ_JAAIVF010000001.1"/>
</dbReference>
<accession>A0A9X4M7R6</accession>
<sequence>MIGVIATMTVQDGNGPQFEAVAAELIEKVRAQEDGNLLYQLTRSKADANVYKFMELYRDADALRAHGTSDYFRESFGKLGALLAGEPQIEYLDGV</sequence>
<dbReference type="Proteomes" id="UP001152755">
    <property type="component" value="Unassembled WGS sequence"/>
</dbReference>
<protein>
    <submittedName>
        <fullName evidence="2">Antibiotic biosynthesis monooxygenase</fullName>
    </submittedName>
</protein>
<name>A0A9X4M7R6_9ACTN</name>
<dbReference type="SUPFAM" id="SSF54909">
    <property type="entry name" value="Dimeric alpha+beta barrel"/>
    <property type="match status" value="1"/>
</dbReference>
<evidence type="ECO:0000313" key="2">
    <source>
        <dbReference type="EMBL" id="MDG3016803.1"/>
    </source>
</evidence>
<feature type="domain" description="ABM" evidence="1">
    <location>
        <begin position="2"/>
        <end position="91"/>
    </location>
</feature>
<evidence type="ECO:0000313" key="3">
    <source>
        <dbReference type="Proteomes" id="UP001152755"/>
    </source>
</evidence>
<dbReference type="PROSITE" id="PS51725">
    <property type="entry name" value="ABM"/>
    <property type="match status" value="1"/>
</dbReference>
<dbReference type="AlphaFoldDB" id="A0A9X4M7R6"/>
<dbReference type="InterPro" id="IPR011008">
    <property type="entry name" value="Dimeric_a/b-barrel"/>
</dbReference>
<dbReference type="Pfam" id="PF03992">
    <property type="entry name" value="ABM"/>
    <property type="match status" value="1"/>
</dbReference>
<dbReference type="InterPro" id="IPR007138">
    <property type="entry name" value="ABM_dom"/>
</dbReference>
<comment type="caution">
    <text evidence="2">The sequence shown here is derived from an EMBL/GenBank/DDBJ whole genome shotgun (WGS) entry which is preliminary data.</text>
</comment>
<dbReference type="PANTHER" id="PTHR33336">
    <property type="entry name" value="QUINOL MONOOXYGENASE YGIN-RELATED"/>
    <property type="match status" value="1"/>
</dbReference>
<evidence type="ECO:0000259" key="1">
    <source>
        <dbReference type="PROSITE" id="PS51725"/>
    </source>
</evidence>
<dbReference type="PANTHER" id="PTHR33336:SF15">
    <property type="entry name" value="ABM DOMAIN-CONTAINING PROTEIN"/>
    <property type="match status" value="1"/>
</dbReference>